<feature type="transmembrane region" description="Helical" evidence="9">
    <location>
        <begin position="201"/>
        <end position="228"/>
    </location>
</feature>
<evidence type="ECO:0000313" key="10">
    <source>
        <dbReference type="EMBL" id="TWW75126.1"/>
    </source>
</evidence>
<feature type="binding site" evidence="6">
    <location>
        <position position="252"/>
    </location>
    <ligand>
        <name>Na(+)</name>
        <dbReference type="ChEBI" id="CHEBI:29101"/>
        <label>1</label>
    </ligand>
</feature>
<keyword evidence="3 7" id="KW-0812">Transmembrane</keyword>
<dbReference type="InterPro" id="IPR000175">
    <property type="entry name" value="Na/ntran_symport"/>
</dbReference>
<dbReference type="InterPro" id="IPR037272">
    <property type="entry name" value="SNS_sf"/>
</dbReference>
<dbReference type="GO" id="GO:0005332">
    <property type="term" value="F:gamma-aminobutyric acid:sodium:chloride symporter activity"/>
    <property type="evidence" value="ECO:0007669"/>
    <property type="project" value="TreeGrafter"/>
</dbReference>
<dbReference type="PRINTS" id="PR00176">
    <property type="entry name" value="NANEUSMPORT"/>
</dbReference>
<feature type="transmembrane region" description="Helical" evidence="9">
    <location>
        <begin position="399"/>
        <end position="420"/>
    </location>
</feature>
<feature type="transmembrane region" description="Helical" evidence="9">
    <location>
        <begin position="240"/>
        <end position="264"/>
    </location>
</feature>
<keyword evidence="6" id="KW-0915">Sodium</keyword>
<feature type="binding site" evidence="6">
    <location>
        <position position="256"/>
    </location>
    <ligand>
        <name>Na(+)</name>
        <dbReference type="ChEBI" id="CHEBI:29101"/>
        <label>1</label>
    </ligand>
</feature>
<keyword evidence="2 7" id="KW-0813">Transport</keyword>
<reference evidence="10 11" key="1">
    <citation type="submission" date="2019-04" db="EMBL/GenBank/DDBJ databases">
        <title>Chromosome genome assembly for Takifugu flavidus.</title>
        <authorList>
            <person name="Xiao S."/>
        </authorList>
    </citation>
    <scope>NUCLEOTIDE SEQUENCE [LARGE SCALE GENOMIC DNA]</scope>
    <source>
        <strain evidence="10">HTHZ2018</strain>
        <tissue evidence="10">Muscle</tissue>
    </source>
</reference>
<evidence type="ECO:0000256" key="1">
    <source>
        <dbReference type="ARBA" id="ARBA00004141"/>
    </source>
</evidence>
<feature type="transmembrane region" description="Helical" evidence="9">
    <location>
        <begin position="284"/>
        <end position="302"/>
    </location>
</feature>
<dbReference type="EMBL" id="RHFK02000006">
    <property type="protein sequence ID" value="TWW75126.1"/>
    <property type="molecule type" value="Genomic_DNA"/>
</dbReference>
<evidence type="ECO:0000256" key="5">
    <source>
        <dbReference type="ARBA" id="ARBA00023136"/>
    </source>
</evidence>
<evidence type="ECO:0000256" key="4">
    <source>
        <dbReference type="ARBA" id="ARBA00022989"/>
    </source>
</evidence>
<organism evidence="10 11">
    <name type="scientific">Takifugu flavidus</name>
    <name type="common">sansaifugu</name>
    <dbReference type="NCBI Taxonomy" id="433684"/>
    <lineage>
        <taxon>Eukaryota</taxon>
        <taxon>Metazoa</taxon>
        <taxon>Chordata</taxon>
        <taxon>Craniata</taxon>
        <taxon>Vertebrata</taxon>
        <taxon>Euteleostomi</taxon>
        <taxon>Actinopterygii</taxon>
        <taxon>Neopterygii</taxon>
        <taxon>Teleostei</taxon>
        <taxon>Neoteleostei</taxon>
        <taxon>Acanthomorphata</taxon>
        <taxon>Eupercaria</taxon>
        <taxon>Tetraodontiformes</taxon>
        <taxon>Tetradontoidea</taxon>
        <taxon>Tetraodontidae</taxon>
        <taxon>Takifugu</taxon>
    </lineage>
</organism>
<accession>A0A5C6P7H8</accession>
<keyword evidence="6" id="KW-0479">Metal-binding</keyword>
<keyword evidence="4 9" id="KW-1133">Transmembrane helix</keyword>
<feature type="binding site" evidence="6">
    <location>
        <position position="204"/>
    </location>
    <ligand>
        <name>Na(+)</name>
        <dbReference type="ChEBI" id="CHEBI:29101"/>
        <label>1</label>
    </ligand>
</feature>
<dbReference type="Proteomes" id="UP000324091">
    <property type="component" value="Chromosome 14"/>
</dbReference>
<feature type="transmembrane region" description="Helical" evidence="9">
    <location>
        <begin position="322"/>
        <end position="339"/>
    </location>
</feature>
<comment type="similarity">
    <text evidence="7">Belongs to the sodium:neurotransmitter symporter (SNF) (TC 2.A.22) family.</text>
</comment>
<feature type="transmembrane region" description="Helical" evidence="9">
    <location>
        <begin position="128"/>
        <end position="150"/>
    </location>
</feature>
<dbReference type="PROSITE" id="PS50267">
    <property type="entry name" value="NA_NEUROTRAN_SYMP_3"/>
    <property type="match status" value="1"/>
</dbReference>
<evidence type="ECO:0000256" key="6">
    <source>
        <dbReference type="PIRSR" id="PIRSR600175-1"/>
    </source>
</evidence>
<feature type="transmembrane region" description="Helical" evidence="9">
    <location>
        <begin position="68"/>
        <end position="88"/>
    </location>
</feature>
<feature type="binding site" evidence="6">
    <location>
        <position position="255"/>
    </location>
    <ligand>
        <name>Na(+)</name>
        <dbReference type="ChEBI" id="CHEBI:29101"/>
        <label>1</label>
    </ligand>
</feature>
<dbReference type="Pfam" id="PF00209">
    <property type="entry name" value="SNF"/>
    <property type="match status" value="2"/>
</dbReference>
<comment type="subcellular location">
    <subcellularLocation>
        <location evidence="1">Membrane</location>
        <topology evidence="1">Multi-pass membrane protein</topology>
    </subcellularLocation>
</comment>
<feature type="transmembrane region" description="Helical" evidence="9">
    <location>
        <begin position="39"/>
        <end position="56"/>
    </location>
</feature>
<dbReference type="GO" id="GO:0005886">
    <property type="term" value="C:plasma membrane"/>
    <property type="evidence" value="ECO:0007669"/>
    <property type="project" value="TreeGrafter"/>
</dbReference>
<evidence type="ECO:0000256" key="3">
    <source>
        <dbReference type="ARBA" id="ARBA00022692"/>
    </source>
</evidence>
<dbReference type="GO" id="GO:0046872">
    <property type="term" value="F:metal ion binding"/>
    <property type="evidence" value="ECO:0007669"/>
    <property type="project" value="UniProtKB-KW"/>
</dbReference>
<dbReference type="PROSITE" id="PS00610">
    <property type="entry name" value="NA_NEUROTRAN_SYMP_1"/>
    <property type="match status" value="1"/>
</dbReference>
<dbReference type="GO" id="GO:0042995">
    <property type="term" value="C:cell projection"/>
    <property type="evidence" value="ECO:0007669"/>
    <property type="project" value="TreeGrafter"/>
</dbReference>
<feature type="transmembrane region" description="Helical" evidence="9">
    <location>
        <begin position="170"/>
        <end position="189"/>
    </location>
</feature>
<feature type="binding site" evidence="6">
    <location>
        <position position="172"/>
    </location>
    <ligand>
        <name>Na(+)</name>
        <dbReference type="ChEBI" id="CHEBI:29101"/>
        <label>1</label>
    </ligand>
</feature>
<sequence length="472" mass="52954">METENIESNEKSDSWTVSAPGEYSDMPQQSERGYWGTKAEFILTVMGAIIGPGNVWRFPYLCYKNGGGVFFIPYILFMFTCGVPLFFLETSQLSKVLNQQLSSPYVEITTLHAKPAAFFTATFPFATLLVLLIRGLTLPGALDGIIFYLYPDISRLSDPQVWMDAGTQIFFSYAIGLGFLTSLGSYNTYKNDCYRDCFYLCLLNSATSIVAGFAIFSVLGPGLAFIVYPRAVAMMPMPHLWSVCFFSMVILLGLDSQFVGMECLMTSLVDLFPNFLRKGCRRELLLLAICSTCCLLGLSLVTEGGMYLLQLLDHHVCSGTTLLLLSLCQSVSIGWVYGSERFYKNITDMIGYRPNPFMKYCWTYITPFICFGTFIFSIVKYTPLRFSDTYVYPLWANILGWFIATISLSLIPLFVLYKVARGEGTLRQRFLSLCQPEDELPLKQECLSMPGTIGTTGNIELNPLSHAGERNQ</sequence>
<feature type="region of interest" description="Disordered" evidence="8">
    <location>
        <begin position="1"/>
        <end position="30"/>
    </location>
</feature>
<evidence type="ECO:0000256" key="9">
    <source>
        <dbReference type="SAM" id="Phobius"/>
    </source>
</evidence>
<keyword evidence="7" id="KW-0769">Symport</keyword>
<keyword evidence="5 9" id="KW-0472">Membrane</keyword>
<evidence type="ECO:0000256" key="2">
    <source>
        <dbReference type="ARBA" id="ARBA00022448"/>
    </source>
</evidence>
<dbReference type="AlphaFoldDB" id="A0A5C6P7H8"/>
<evidence type="ECO:0000256" key="8">
    <source>
        <dbReference type="SAM" id="MobiDB-lite"/>
    </source>
</evidence>
<evidence type="ECO:0000256" key="7">
    <source>
        <dbReference type="RuleBase" id="RU003732"/>
    </source>
</evidence>
<proteinExistence type="inferred from homology"/>
<protein>
    <recommendedName>
        <fullName evidence="7">Transporter</fullName>
    </recommendedName>
</protein>
<dbReference type="PANTHER" id="PTHR11616">
    <property type="entry name" value="SODIUM/CHLORIDE DEPENDENT TRANSPORTER"/>
    <property type="match status" value="1"/>
</dbReference>
<name>A0A5C6P7H8_9TELE</name>
<keyword evidence="11" id="KW-1185">Reference proteome</keyword>
<dbReference type="PANTHER" id="PTHR11616:SF261">
    <property type="entry name" value="TRANSPORTER"/>
    <property type="match status" value="1"/>
</dbReference>
<dbReference type="SUPFAM" id="SSF161070">
    <property type="entry name" value="SNF-like"/>
    <property type="match status" value="1"/>
</dbReference>
<evidence type="ECO:0000313" key="11">
    <source>
        <dbReference type="Proteomes" id="UP000324091"/>
    </source>
</evidence>
<feature type="transmembrane region" description="Helical" evidence="9">
    <location>
        <begin position="360"/>
        <end position="379"/>
    </location>
</feature>
<gene>
    <name evidence="10" type="ORF">D4764_14G0011290</name>
</gene>
<comment type="caution">
    <text evidence="10">The sequence shown here is derived from an EMBL/GenBank/DDBJ whole genome shotgun (WGS) entry which is preliminary data.</text>
</comment>